<organism evidence="1 2">
    <name type="scientific">Pocillopora damicornis</name>
    <name type="common">Cauliflower coral</name>
    <name type="synonym">Millepora damicornis</name>
    <dbReference type="NCBI Taxonomy" id="46731"/>
    <lineage>
        <taxon>Eukaryota</taxon>
        <taxon>Metazoa</taxon>
        <taxon>Cnidaria</taxon>
        <taxon>Anthozoa</taxon>
        <taxon>Hexacorallia</taxon>
        <taxon>Scleractinia</taxon>
        <taxon>Astrocoeniina</taxon>
        <taxon>Pocilloporidae</taxon>
        <taxon>Pocillopora</taxon>
    </lineage>
</organism>
<dbReference type="EMBL" id="RCHS01003543">
    <property type="protein sequence ID" value="RMX40956.1"/>
    <property type="molecule type" value="Genomic_DNA"/>
</dbReference>
<reference evidence="1 2" key="1">
    <citation type="journal article" date="2018" name="Sci. Rep.">
        <title>Comparative analysis of the Pocillopora damicornis genome highlights role of immune system in coral evolution.</title>
        <authorList>
            <person name="Cunning R."/>
            <person name="Bay R.A."/>
            <person name="Gillette P."/>
            <person name="Baker A.C."/>
            <person name="Traylor-Knowles N."/>
        </authorList>
    </citation>
    <scope>NUCLEOTIDE SEQUENCE [LARGE SCALE GENOMIC DNA]</scope>
    <source>
        <strain evidence="1">RSMAS</strain>
        <tissue evidence="1">Whole animal</tissue>
    </source>
</reference>
<sequence length="69" mass="7894">MIVYQPLPHLMAARETREFITKLNDSPVKDFSSLSINGSSTRPFMNFHQAGNERYEDFIDGISTSLSRQ</sequence>
<dbReference type="Proteomes" id="UP000275408">
    <property type="component" value="Unassembled WGS sequence"/>
</dbReference>
<name>A0A3M6THW0_POCDA</name>
<evidence type="ECO:0000313" key="1">
    <source>
        <dbReference type="EMBL" id="RMX40956.1"/>
    </source>
</evidence>
<comment type="caution">
    <text evidence="1">The sequence shown here is derived from an EMBL/GenBank/DDBJ whole genome shotgun (WGS) entry which is preliminary data.</text>
</comment>
<dbReference type="AlphaFoldDB" id="A0A3M6THW0"/>
<keyword evidence="2" id="KW-1185">Reference proteome</keyword>
<gene>
    <name evidence="1" type="ORF">pdam_00024491</name>
</gene>
<accession>A0A3M6THW0</accession>
<proteinExistence type="predicted"/>
<protein>
    <submittedName>
        <fullName evidence="1">Uncharacterized protein</fullName>
    </submittedName>
</protein>
<evidence type="ECO:0000313" key="2">
    <source>
        <dbReference type="Proteomes" id="UP000275408"/>
    </source>
</evidence>